<dbReference type="Pfam" id="PF00483">
    <property type="entry name" value="NTP_transferase"/>
    <property type="match status" value="1"/>
</dbReference>
<reference evidence="8" key="1">
    <citation type="submission" date="2017-09" db="EMBL/GenBank/DDBJ databases">
        <title>Depth-based differentiation of microbial function through sediment-hosted aquifers and enrichment of novel symbionts in the deep terrestrial subsurface.</title>
        <authorList>
            <person name="Probst A.J."/>
            <person name="Ladd B."/>
            <person name="Jarett J.K."/>
            <person name="Geller-Mcgrath D.E."/>
            <person name="Sieber C.M.K."/>
            <person name="Emerson J.B."/>
            <person name="Anantharaman K."/>
            <person name="Thomas B.C."/>
            <person name="Malmstrom R."/>
            <person name="Stieglmeier M."/>
            <person name="Klingl A."/>
            <person name="Woyke T."/>
            <person name="Ryan C.M."/>
            <person name="Banfield J.F."/>
        </authorList>
    </citation>
    <scope>NUCLEOTIDE SEQUENCE [LARGE SCALE GENOMIC DNA]</scope>
</reference>
<dbReference type="InterPro" id="IPR005771">
    <property type="entry name" value="GalU_uridylyltTrfase_bac/arc"/>
</dbReference>
<gene>
    <name evidence="7" type="ORF">COU22_00385</name>
</gene>
<dbReference type="SUPFAM" id="SSF53448">
    <property type="entry name" value="Nucleotide-diphospho-sugar transferases"/>
    <property type="match status" value="1"/>
</dbReference>
<dbReference type="PANTHER" id="PTHR43197:SF1">
    <property type="entry name" value="UTP--GLUCOSE-1-PHOSPHATE URIDYLYLTRANSFERASE"/>
    <property type="match status" value="1"/>
</dbReference>
<dbReference type="GO" id="GO:0003983">
    <property type="term" value="F:UTP:glucose-1-phosphate uridylyltransferase activity"/>
    <property type="evidence" value="ECO:0007669"/>
    <property type="project" value="UniProtKB-EC"/>
</dbReference>
<comment type="caution">
    <text evidence="7">The sequence shown here is derived from an EMBL/GenBank/DDBJ whole genome shotgun (WGS) entry which is preliminary data.</text>
</comment>
<dbReference type="PANTHER" id="PTHR43197">
    <property type="entry name" value="UTP--GLUCOSE-1-PHOSPHATE URIDYLYLTRANSFERASE"/>
    <property type="match status" value="1"/>
</dbReference>
<evidence type="ECO:0000256" key="3">
    <source>
        <dbReference type="ARBA" id="ARBA00022679"/>
    </source>
</evidence>
<dbReference type="EC" id="2.7.7.9" evidence="2"/>
<name>A0A2M6WDA1_9BACT</name>
<protein>
    <recommendedName>
        <fullName evidence="2">UTP--glucose-1-phosphate uridylyltransferase</fullName>
        <ecNumber evidence="2">2.7.7.9</ecNumber>
    </recommendedName>
</protein>
<sequence>MKHKITKAVIPVAGFGTRFLPATKAQPKEMLPIIDKPTVQYIVEAAAKAGIKEIVMVTSANKRAVEDHFDRSPELEKWLAKAGKTSLLKQVRLIPRMADFIYIRQKGGYGNGIPVLNAKNLMHNEPFIMCYGDEFFVSQPGQPNWIEQMIKVYEKYNDPVVALIQVTKEETKRYGIFSGPQVDKNIYEINHIEEKPGPAKAKSNLGSIGGYVLTPDIFPILAKLKPGKGGEIWLTDAVKQLNQKRPIYGCKIQGKLYDAGTTMGWLKANVELSLEDPKINKEFKKYLKGLKI</sequence>
<dbReference type="InterPro" id="IPR029044">
    <property type="entry name" value="Nucleotide-diphossugar_trans"/>
</dbReference>
<dbReference type="AlphaFoldDB" id="A0A2M6WDA1"/>
<evidence type="ECO:0000256" key="2">
    <source>
        <dbReference type="ARBA" id="ARBA00012415"/>
    </source>
</evidence>
<dbReference type="CDD" id="cd02541">
    <property type="entry name" value="UGPase_prokaryotic"/>
    <property type="match status" value="1"/>
</dbReference>
<evidence type="ECO:0000313" key="7">
    <source>
        <dbReference type="EMBL" id="PIT90756.1"/>
    </source>
</evidence>
<dbReference type="EMBL" id="PFBO01000012">
    <property type="protein sequence ID" value="PIT90756.1"/>
    <property type="molecule type" value="Genomic_DNA"/>
</dbReference>
<organism evidence="7 8">
    <name type="scientific">Candidatus Komeilibacteria bacterium CG10_big_fil_rev_8_21_14_0_10_41_13</name>
    <dbReference type="NCBI Taxonomy" id="1974476"/>
    <lineage>
        <taxon>Bacteria</taxon>
        <taxon>Candidatus Komeiliibacteriota</taxon>
    </lineage>
</organism>
<evidence type="ECO:0000259" key="6">
    <source>
        <dbReference type="Pfam" id="PF00483"/>
    </source>
</evidence>
<evidence type="ECO:0000313" key="8">
    <source>
        <dbReference type="Proteomes" id="UP000230543"/>
    </source>
</evidence>
<comment type="catalytic activity">
    <reaction evidence="5">
        <text>alpha-D-glucose 1-phosphate + UTP + H(+) = UDP-alpha-D-glucose + diphosphate</text>
        <dbReference type="Rhea" id="RHEA:19889"/>
        <dbReference type="ChEBI" id="CHEBI:15378"/>
        <dbReference type="ChEBI" id="CHEBI:33019"/>
        <dbReference type="ChEBI" id="CHEBI:46398"/>
        <dbReference type="ChEBI" id="CHEBI:58601"/>
        <dbReference type="ChEBI" id="CHEBI:58885"/>
        <dbReference type="EC" id="2.7.7.9"/>
    </reaction>
</comment>
<accession>A0A2M6WDA1</accession>
<evidence type="ECO:0000256" key="5">
    <source>
        <dbReference type="ARBA" id="ARBA00048128"/>
    </source>
</evidence>
<evidence type="ECO:0000256" key="1">
    <source>
        <dbReference type="ARBA" id="ARBA00006890"/>
    </source>
</evidence>
<dbReference type="Gene3D" id="3.90.550.10">
    <property type="entry name" value="Spore Coat Polysaccharide Biosynthesis Protein SpsA, Chain A"/>
    <property type="match status" value="1"/>
</dbReference>
<evidence type="ECO:0000256" key="4">
    <source>
        <dbReference type="ARBA" id="ARBA00022695"/>
    </source>
</evidence>
<dbReference type="InterPro" id="IPR005835">
    <property type="entry name" value="NTP_transferase_dom"/>
</dbReference>
<keyword evidence="3 7" id="KW-0808">Transferase</keyword>
<proteinExistence type="inferred from homology"/>
<dbReference type="Proteomes" id="UP000230543">
    <property type="component" value="Unassembled WGS sequence"/>
</dbReference>
<feature type="domain" description="Nucleotidyl transferase" evidence="6">
    <location>
        <begin position="7"/>
        <end position="271"/>
    </location>
</feature>
<dbReference type="GO" id="GO:0006011">
    <property type="term" value="P:UDP-alpha-D-glucose metabolic process"/>
    <property type="evidence" value="ECO:0007669"/>
    <property type="project" value="InterPro"/>
</dbReference>
<comment type="similarity">
    <text evidence="1">Belongs to the UDPGP type 2 family.</text>
</comment>
<keyword evidence="4 7" id="KW-0548">Nucleotidyltransferase</keyword>